<dbReference type="Proteomes" id="UP000263418">
    <property type="component" value="Chromosome 1"/>
</dbReference>
<accession>A0AAN1PL56</accession>
<dbReference type="InterPro" id="IPR024079">
    <property type="entry name" value="MetalloPept_cat_dom_sf"/>
</dbReference>
<name>A0AAN1PL56_VIBVL</name>
<protein>
    <submittedName>
        <fullName evidence="1">Uncharacterized protein</fullName>
    </submittedName>
</protein>
<dbReference type="GO" id="GO:0008237">
    <property type="term" value="F:metallopeptidase activity"/>
    <property type="evidence" value="ECO:0007669"/>
    <property type="project" value="InterPro"/>
</dbReference>
<evidence type="ECO:0000313" key="1">
    <source>
        <dbReference type="EMBL" id="AXX58814.1"/>
    </source>
</evidence>
<dbReference type="EMBL" id="CP019290">
    <property type="protein sequence ID" value="AXX58814.1"/>
    <property type="molecule type" value="Genomic_DNA"/>
</dbReference>
<gene>
    <name evidence="1" type="ORF">FORC53_0475</name>
</gene>
<dbReference type="RefSeq" id="WP_118893274.1">
    <property type="nucleotide sequence ID" value="NZ_CP019290.1"/>
</dbReference>
<reference evidence="1 2" key="1">
    <citation type="submission" date="2017-01" db="EMBL/GenBank/DDBJ databases">
        <title>Complete Genome Sequence of Vibrio vulnificus FORC_053.</title>
        <authorList>
            <consortium name="Food-borne Pathogen Omics Research Center"/>
            <person name="Chung H.Y."/>
            <person name="Na E.J."/>
            <person name="Song J.S."/>
            <person name="Kim H."/>
            <person name="Lee J.-H."/>
            <person name="Ryu S."/>
            <person name="Choi S.H."/>
        </authorList>
    </citation>
    <scope>NUCLEOTIDE SEQUENCE [LARGE SCALE GENOMIC DNA]</scope>
    <source>
        <strain evidence="1 2">FORC_053</strain>
    </source>
</reference>
<dbReference type="AlphaFoldDB" id="A0AAN1PL56"/>
<evidence type="ECO:0000313" key="2">
    <source>
        <dbReference type="Proteomes" id="UP000263418"/>
    </source>
</evidence>
<dbReference type="Gene3D" id="3.40.390.10">
    <property type="entry name" value="Collagenase (Catalytic Domain)"/>
    <property type="match status" value="1"/>
</dbReference>
<sequence length="278" mass="31264">MKKLFIISSLVSILSIAFVYRFNAVDRSGLVLPTCTLERVIETKIDFYVTDDVSDNVSMMNLQERISKYINKANLILSNSCIPIKRSLGKLETIDTSTIKLEELESTKYQPLRFASVAQEILKKIGKDNLIQYYSNKPMHYFVLVYGEKFKVHGSSIIGSVDPNISNSMVVLDYYSSNHHLEHELGHLAGALHKNSDRTIALRNFYLNSDEKGDIIKPYSGGFACSGHSTVMYNGGASKYPNMVLDVYSSPDIKFNGKPCGDKEKANNQKVMVEYSKN</sequence>
<proteinExistence type="predicted"/>
<dbReference type="SUPFAM" id="SSF55486">
    <property type="entry name" value="Metalloproteases ('zincins'), catalytic domain"/>
    <property type="match status" value="1"/>
</dbReference>
<organism evidence="1 2">
    <name type="scientific">Vibrio vulnificus</name>
    <dbReference type="NCBI Taxonomy" id="672"/>
    <lineage>
        <taxon>Bacteria</taxon>
        <taxon>Pseudomonadati</taxon>
        <taxon>Pseudomonadota</taxon>
        <taxon>Gammaproteobacteria</taxon>
        <taxon>Vibrionales</taxon>
        <taxon>Vibrionaceae</taxon>
        <taxon>Vibrio</taxon>
    </lineage>
</organism>